<accession>A0A9R0K3A0</accession>
<name>A0A9R0K3A0_SPIOL</name>
<keyword evidence="2 5" id="KW-0732">Signal</keyword>
<dbReference type="InterPro" id="IPR026891">
    <property type="entry name" value="Fn3-like"/>
</dbReference>
<dbReference type="InterPro" id="IPR036962">
    <property type="entry name" value="Glyco_hydro_3_N_sf"/>
</dbReference>
<evidence type="ECO:0000256" key="4">
    <source>
        <dbReference type="ARBA" id="ARBA00023295"/>
    </source>
</evidence>
<dbReference type="PANTHER" id="PTHR42721:SF3">
    <property type="entry name" value="BETA-D-XYLOSIDASE 5-RELATED"/>
    <property type="match status" value="1"/>
</dbReference>
<evidence type="ECO:0000313" key="8">
    <source>
        <dbReference type="RefSeq" id="XP_021856885.2"/>
    </source>
</evidence>
<dbReference type="InterPro" id="IPR017853">
    <property type="entry name" value="GH"/>
</dbReference>
<dbReference type="Gene3D" id="2.60.40.10">
    <property type="entry name" value="Immunoglobulins"/>
    <property type="match status" value="1"/>
</dbReference>
<evidence type="ECO:0000259" key="6">
    <source>
        <dbReference type="SMART" id="SM01217"/>
    </source>
</evidence>
<dbReference type="Gene3D" id="3.40.50.1700">
    <property type="entry name" value="Glycoside hydrolase family 3 C-terminal domain"/>
    <property type="match status" value="1"/>
</dbReference>
<comment type="similarity">
    <text evidence="1">Belongs to the glycosyl hydrolase 3 family.</text>
</comment>
<keyword evidence="7" id="KW-1185">Reference proteome</keyword>
<feature type="signal peptide" evidence="5">
    <location>
        <begin position="1"/>
        <end position="32"/>
    </location>
</feature>
<dbReference type="InterPro" id="IPR013783">
    <property type="entry name" value="Ig-like_fold"/>
</dbReference>
<evidence type="ECO:0000256" key="3">
    <source>
        <dbReference type="ARBA" id="ARBA00022801"/>
    </source>
</evidence>
<sequence>MNLHLQKPAPSAAFFTTALLLILATIVAAAAATAPPFACDSSNPNTKKHAFCRANLPIRKRAKNLVAQLTLDEKASQLVNGAPAILRLGIPAYEWWSEALHGVANVGRGIFLNGTIRRATSFPQVILTAASFDPQLWYRIGQVIGKEARGVYNEGQAKGMTFWAPNINIFRDPRWGRGQETPGEDPLMTGKYAMYFVRGLQGDSFQGGRPLGRIQASACCKHFTAYDLERWNGVTRYVFDAHVTAQDLADTYQPPFESCIHQGRASGIMCAYNRVNGVPNCADYNLLTKIARGKWAFDGYITSDCDAVSIIHDAQGYAKTPEDAVADVLKAGMDLDCGTYLQNYTKSAVQQKKVAEAQVNRALENLFAVRIRLGLFDGNPKKLLFGSIGAAQVCTRESRALALMAAQSGIVLLKNNNKLLPLPKGKPLSLAVIGPNANRFEALLGNYHGPPCTSITPFQALQSYVKNTRFYEGCNNVGCSAASIQEAVAIAKGADYVVLIMGLDQSQEREDLDRTNLVLPGKQYNLITQVARAAKKPVVLVILSGGPVDITFAKVDAHIGSIIWAGYPGEAGGVALAQVIFGDHNPGGKLPVTWYPKEFVKVPMTDMRMRAEPSRGYPGRTYRFYKGRKVFEFGHGLSYTTYSYKFISVPQTSLNLNSVGNLKVAKTVDSTRYAVVSDMESESCKTMKFAATVGVSNEGDMEGKHPVLLYTRQENATDGSPVKTLVGFESVNLKAGEKTEVLFKLNPCEHLSRADENGLMVVEEGTHLLVVGDQEFPISVHVA</sequence>
<dbReference type="RefSeq" id="XP_021856885.2">
    <property type="nucleotide sequence ID" value="XM_022001193.2"/>
</dbReference>
<dbReference type="Pfam" id="PF00933">
    <property type="entry name" value="Glyco_hydro_3"/>
    <property type="match status" value="1"/>
</dbReference>
<dbReference type="InterPro" id="IPR002772">
    <property type="entry name" value="Glyco_hydro_3_C"/>
</dbReference>
<dbReference type="GO" id="GO:0009044">
    <property type="term" value="F:xylan 1,4-beta-xylosidase activity"/>
    <property type="evidence" value="ECO:0000318"/>
    <property type="project" value="GO_Central"/>
</dbReference>
<reference evidence="7" key="1">
    <citation type="journal article" date="2021" name="Nat. Commun.">
        <title>Genomic analyses provide insights into spinach domestication and the genetic basis of agronomic traits.</title>
        <authorList>
            <person name="Cai X."/>
            <person name="Sun X."/>
            <person name="Xu C."/>
            <person name="Sun H."/>
            <person name="Wang X."/>
            <person name="Ge C."/>
            <person name="Zhang Z."/>
            <person name="Wang Q."/>
            <person name="Fei Z."/>
            <person name="Jiao C."/>
            <person name="Wang Q."/>
        </authorList>
    </citation>
    <scope>NUCLEOTIDE SEQUENCE [LARGE SCALE GENOMIC DNA]</scope>
    <source>
        <strain evidence="7">cv. Varoflay</strain>
    </source>
</reference>
<evidence type="ECO:0000313" key="7">
    <source>
        <dbReference type="Proteomes" id="UP000813463"/>
    </source>
</evidence>
<organism evidence="7 8">
    <name type="scientific">Spinacia oleracea</name>
    <name type="common">Spinach</name>
    <dbReference type="NCBI Taxonomy" id="3562"/>
    <lineage>
        <taxon>Eukaryota</taxon>
        <taxon>Viridiplantae</taxon>
        <taxon>Streptophyta</taxon>
        <taxon>Embryophyta</taxon>
        <taxon>Tracheophyta</taxon>
        <taxon>Spermatophyta</taxon>
        <taxon>Magnoliopsida</taxon>
        <taxon>eudicotyledons</taxon>
        <taxon>Gunneridae</taxon>
        <taxon>Pentapetalae</taxon>
        <taxon>Caryophyllales</taxon>
        <taxon>Chenopodiaceae</taxon>
        <taxon>Chenopodioideae</taxon>
        <taxon>Anserineae</taxon>
        <taxon>Spinacia</taxon>
    </lineage>
</organism>
<dbReference type="AlphaFoldDB" id="A0A9R0K3A0"/>
<protein>
    <submittedName>
        <fullName evidence="8">Probable beta-D-xylosidase 7</fullName>
    </submittedName>
</protein>
<feature type="chain" id="PRO_5045625579" evidence="5">
    <location>
        <begin position="33"/>
        <end position="783"/>
    </location>
</feature>
<dbReference type="SMART" id="SM01217">
    <property type="entry name" value="Fn3_like"/>
    <property type="match status" value="1"/>
</dbReference>
<evidence type="ECO:0000256" key="5">
    <source>
        <dbReference type="SAM" id="SignalP"/>
    </source>
</evidence>
<dbReference type="GeneID" id="110796159"/>
<dbReference type="Pfam" id="PF14310">
    <property type="entry name" value="Fn3-like"/>
    <property type="match status" value="1"/>
</dbReference>
<dbReference type="Pfam" id="PF01915">
    <property type="entry name" value="Glyco_hydro_3_C"/>
    <property type="match status" value="1"/>
</dbReference>
<dbReference type="InterPro" id="IPR044993">
    <property type="entry name" value="BXL"/>
</dbReference>
<feature type="domain" description="Fibronectin type III-like" evidence="6">
    <location>
        <begin position="705"/>
        <end position="775"/>
    </location>
</feature>
<keyword evidence="4" id="KW-0326">Glycosidase</keyword>
<proteinExistence type="inferred from homology"/>
<dbReference type="GO" id="GO:0005576">
    <property type="term" value="C:extracellular region"/>
    <property type="evidence" value="ECO:0007669"/>
    <property type="project" value="UniProtKB-SubCell"/>
</dbReference>
<keyword evidence="3" id="KW-0378">Hydrolase</keyword>
<evidence type="ECO:0000256" key="1">
    <source>
        <dbReference type="ARBA" id="ARBA00005336"/>
    </source>
</evidence>
<evidence type="ECO:0000256" key="2">
    <source>
        <dbReference type="ARBA" id="ARBA00022729"/>
    </source>
</evidence>
<dbReference type="SUPFAM" id="SSF51445">
    <property type="entry name" value="(Trans)glycosidases"/>
    <property type="match status" value="1"/>
</dbReference>
<dbReference type="PRINTS" id="PR00133">
    <property type="entry name" value="GLHYDRLASE3"/>
</dbReference>
<reference evidence="8" key="2">
    <citation type="submission" date="2025-08" db="UniProtKB">
        <authorList>
            <consortium name="RefSeq"/>
        </authorList>
    </citation>
    <scope>IDENTIFICATION</scope>
    <source>
        <tissue evidence="8">Leaf</tissue>
    </source>
</reference>
<dbReference type="PANTHER" id="PTHR42721">
    <property type="entry name" value="SUGAR HYDROLASE-RELATED"/>
    <property type="match status" value="1"/>
</dbReference>
<dbReference type="Proteomes" id="UP000813463">
    <property type="component" value="Chromosome 2"/>
</dbReference>
<dbReference type="Gene3D" id="3.20.20.300">
    <property type="entry name" value="Glycoside hydrolase, family 3, N-terminal domain"/>
    <property type="match status" value="1"/>
</dbReference>
<dbReference type="GO" id="GO:0046556">
    <property type="term" value="F:alpha-L-arabinofuranosidase activity"/>
    <property type="evidence" value="ECO:0000318"/>
    <property type="project" value="GO_Central"/>
</dbReference>
<dbReference type="KEGG" id="soe:110796159"/>
<dbReference type="GO" id="GO:0031222">
    <property type="term" value="P:arabinan catabolic process"/>
    <property type="evidence" value="ECO:0000318"/>
    <property type="project" value="GO_Central"/>
</dbReference>
<dbReference type="GO" id="GO:0009505">
    <property type="term" value="C:plant-type cell wall"/>
    <property type="evidence" value="ECO:0007669"/>
    <property type="project" value="TreeGrafter"/>
</dbReference>
<dbReference type="InterPro" id="IPR001764">
    <property type="entry name" value="Glyco_hydro_3_N"/>
</dbReference>
<gene>
    <name evidence="8" type="primary">LOC110796159</name>
</gene>
<dbReference type="GO" id="GO:0045493">
    <property type="term" value="P:xylan catabolic process"/>
    <property type="evidence" value="ECO:0000318"/>
    <property type="project" value="GO_Central"/>
</dbReference>
<dbReference type="InterPro" id="IPR036881">
    <property type="entry name" value="Glyco_hydro_3_C_sf"/>
</dbReference>
<dbReference type="SUPFAM" id="SSF52279">
    <property type="entry name" value="Beta-D-glucan exohydrolase, C-terminal domain"/>
    <property type="match status" value="1"/>
</dbReference>